<proteinExistence type="predicted"/>
<comment type="caution">
    <text evidence="1">The sequence shown here is derived from an EMBL/GenBank/DDBJ whole genome shotgun (WGS) entry which is preliminary data.</text>
</comment>
<reference evidence="1 2" key="1">
    <citation type="journal article" date="2015" name="Microbiome">
        <title>Genomic resolution of linkages in carbon, nitrogen, and sulfur cycling among widespread estuary sediment bacteria.</title>
        <authorList>
            <person name="Baker B.J."/>
            <person name="Lazar C.S."/>
            <person name="Teske A.P."/>
            <person name="Dick G.J."/>
        </authorList>
    </citation>
    <scope>NUCLEOTIDE SEQUENCE [LARGE SCALE GENOMIC DNA]</scope>
    <source>
        <strain evidence="1">SM1_77</strain>
    </source>
</reference>
<dbReference type="Gene3D" id="3.40.630.30">
    <property type="match status" value="1"/>
</dbReference>
<accession>A0A0S8K386</accession>
<evidence type="ECO:0000313" key="2">
    <source>
        <dbReference type="Proteomes" id="UP000050975"/>
    </source>
</evidence>
<gene>
    <name evidence="1" type="ORF">AMJ74_01375</name>
</gene>
<protein>
    <recommendedName>
        <fullName evidence="3">N-acetyltransferase domain-containing protein</fullName>
    </recommendedName>
</protein>
<dbReference type="Proteomes" id="UP000050975">
    <property type="component" value="Unassembled WGS sequence"/>
</dbReference>
<dbReference type="InterPro" id="IPR016181">
    <property type="entry name" value="Acyl_CoA_acyltransferase"/>
</dbReference>
<sequence>MGVPVMYSAGMQGIGREIDGGLVGAVLYEGYTTNNIFMHCAGRGKRWISKSLLKAAFAYPFKQLSCKRITAWVEDSNVDSKRLVEHIGFEVETMLKGAAHDGGDVILYVMWRDKCRFLKD</sequence>
<evidence type="ECO:0008006" key="3">
    <source>
        <dbReference type="Google" id="ProtNLM"/>
    </source>
</evidence>
<dbReference type="SUPFAM" id="SSF55729">
    <property type="entry name" value="Acyl-CoA N-acyltransferases (Nat)"/>
    <property type="match status" value="1"/>
</dbReference>
<evidence type="ECO:0000313" key="1">
    <source>
        <dbReference type="EMBL" id="KPL15469.1"/>
    </source>
</evidence>
<organism evidence="1 2">
    <name type="scientific">candidate division WOR_3 bacterium SM1_77</name>
    <dbReference type="NCBI Taxonomy" id="1703778"/>
    <lineage>
        <taxon>Bacteria</taxon>
        <taxon>Bacteria division WOR-3</taxon>
    </lineage>
</organism>
<dbReference type="AlphaFoldDB" id="A0A0S8K386"/>
<name>A0A0S8K386_UNCW3</name>
<dbReference type="EMBL" id="LJVE01000014">
    <property type="protein sequence ID" value="KPL15469.1"/>
    <property type="molecule type" value="Genomic_DNA"/>
</dbReference>